<dbReference type="GO" id="GO:0032040">
    <property type="term" value="C:small-subunit processome"/>
    <property type="evidence" value="ECO:0007669"/>
    <property type="project" value="TreeGrafter"/>
</dbReference>
<proteinExistence type="inferred from homology"/>
<dbReference type="Gene3D" id="2.130.10.10">
    <property type="entry name" value="YVTN repeat-like/Quinoprotein amine dehydrogenase"/>
    <property type="match status" value="3"/>
</dbReference>
<dbReference type="PROSITE" id="PS00678">
    <property type="entry name" value="WD_REPEATS_1"/>
    <property type="match status" value="3"/>
</dbReference>
<dbReference type="GO" id="GO:0034388">
    <property type="term" value="C:Pwp2p-containing subcomplex of 90S preribosome"/>
    <property type="evidence" value="ECO:0007669"/>
    <property type="project" value="TreeGrafter"/>
</dbReference>
<protein>
    <submittedName>
        <fullName evidence="8">Periodic tryptophan protein</fullName>
    </submittedName>
</protein>
<dbReference type="GO" id="GO:0000028">
    <property type="term" value="P:ribosomal small subunit assembly"/>
    <property type="evidence" value="ECO:0007669"/>
    <property type="project" value="TreeGrafter"/>
</dbReference>
<dbReference type="PROSITE" id="PS50082">
    <property type="entry name" value="WD_REPEATS_2"/>
    <property type="match status" value="3"/>
</dbReference>
<feature type="repeat" description="WD" evidence="6">
    <location>
        <begin position="325"/>
        <end position="366"/>
    </location>
</feature>
<evidence type="ECO:0000313" key="8">
    <source>
        <dbReference type="EMBL" id="KAG9396388.1"/>
    </source>
</evidence>
<name>A0A8J6AX75_9EUKA</name>
<dbReference type="InterPro" id="IPR036322">
    <property type="entry name" value="WD40_repeat_dom_sf"/>
</dbReference>
<dbReference type="PROSITE" id="PS50294">
    <property type="entry name" value="WD_REPEATS_REGION"/>
    <property type="match status" value="3"/>
</dbReference>
<dbReference type="InterPro" id="IPR015943">
    <property type="entry name" value="WD40/YVTN_repeat-like_dom_sf"/>
</dbReference>
<feature type="domain" description="Small-subunit processome Utp12" evidence="7">
    <location>
        <begin position="726"/>
        <end position="825"/>
    </location>
</feature>
<sequence length="866" mass="94404">MVGLFAEVPSNILATYTSGGNILFHGDLLLTPVANRVRVLNTKTNKSRILSFETRKNVQRLAVSPDGTLLYAVDIDGHCVVANLISDVEIHKHNFKAPVNAIATSPDGQYVAVTHKFLVEIWKAPGLVPTLAPFELHHRHNTAQQPACLAWSSDSRTLAVGSGALVYVFTMDSEEGDKAILTGHRDHIVTVAFTPDPSGSPSDTEELIYSISRDGALHQWEPAPDGGLNQWSSIGSHFFKHAVDLTSAAVVGTLVVAGFDDGEFRIHEMPDFDNIHTLSMGSGASITASAMLVSQGRADQIALASDRSKQVVVWDWQSENYVVRQGGHQGNPLAVAYNPKGTRVATAGEDGRVIVWDTRTGMSVATFADHTAPVVALAFTPTDALVSVSLDRAMYAYDTTKAKRFRTFDLGEVRPSSLTIDNGGGLLAVGTEDGPILVFNFQTGSLTDTLSQHDARVSGLAFLPDANTMVSGSWDGTVVVWDIFDCQGAVETLKHEHDVTAVDASPIGKEIVAATSDGGLTFWDTESAEPTGFIDGKRDIAGGRSVHDRRTVTTSEQGRYFTTVRYTPDGLHVVAGGDSKWLCVYHRQTRALVKKIQISSNRSLDGVLDFLNSKEMTEVGNRSLFDLDAENAPRMAAKKADRGYEMSSRKTMPSARVIAIAIAPSGTEWVTCTEEGPIVWSQSVSVDFDPLDLSEEITAERCRQLLKQGQVETAVMAAIKLGNVELMKTAVLGVPVDSIKSVSREIAPVYLGRLANVVAWLLESSSAFEKMIRWAESLVFVHGRTMRARSECIEPLRRLQKAVVERTAQLTQVADENRHRLIYLLRAGTEAVGEEEEMDGFDEIEDVLVPIRDEEEEEEESEEELL</sequence>
<dbReference type="InterPro" id="IPR001680">
    <property type="entry name" value="WD40_rpt"/>
</dbReference>
<comment type="subcellular location">
    <subcellularLocation>
        <location evidence="1">Nucleus</location>
        <location evidence="1">Nucleolus</location>
    </subcellularLocation>
</comment>
<keyword evidence="9" id="KW-1185">Reference proteome</keyword>
<evidence type="ECO:0000256" key="4">
    <source>
        <dbReference type="ARBA" id="ARBA00022737"/>
    </source>
</evidence>
<gene>
    <name evidence="8" type="ORF">J8273_2119</name>
</gene>
<dbReference type="GO" id="GO:0000462">
    <property type="term" value="P:maturation of SSU-rRNA from tricistronic rRNA transcript (SSU-rRNA, 5.8S rRNA, LSU-rRNA)"/>
    <property type="evidence" value="ECO:0007669"/>
    <property type="project" value="TreeGrafter"/>
</dbReference>
<dbReference type="SMART" id="SM00320">
    <property type="entry name" value="WD40"/>
    <property type="match status" value="11"/>
</dbReference>
<dbReference type="OrthoDB" id="3142434at2759"/>
<dbReference type="InterPro" id="IPR027145">
    <property type="entry name" value="PWP2"/>
</dbReference>
<dbReference type="Pfam" id="PF00400">
    <property type="entry name" value="WD40"/>
    <property type="match status" value="3"/>
</dbReference>
<evidence type="ECO:0000313" key="9">
    <source>
        <dbReference type="Proteomes" id="UP000717585"/>
    </source>
</evidence>
<organism evidence="8 9">
    <name type="scientific">Carpediemonas membranifera</name>
    <dbReference type="NCBI Taxonomy" id="201153"/>
    <lineage>
        <taxon>Eukaryota</taxon>
        <taxon>Metamonada</taxon>
        <taxon>Carpediemonas-like organisms</taxon>
        <taxon>Carpediemonas</taxon>
    </lineage>
</organism>
<keyword evidence="3 6" id="KW-0853">WD repeat</keyword>
<evidence type="ECO:0000256" key="2">
    <source>
        <dbReference type="ARBA" id="ARBA00010226"/>
    </source>
</evidence>
<reference evidence="8" key="1">
    <citation type="submission" date="2021-05" db="EMBL/GenBank/DDBJ databases">
        <title>A free-living protist that lacks canonical eukaryotic 1 DNA replication and segregation systems.</title>
        <authorList>
            <person name="Salas-Leiva D.E."/>
            <person name="Tromer E.C."/>
            <person name="Curtis B.A."/>
            <person name="Jerlstrom-Hultqvist J."/>
            <person name="Kolisko M."/>
            <person name="Yi Z."/>
            <person name="Salas-Leiva J.S."/>
            <person name="Gallot-Lavallee L."/>
            <person name="Kops G.J.P.L."/>
            <person name="Archibald J.M."/>
            <person name="Simpson A.G.B."/>
            <person name="Roger A.J."/>
        </authorList>
    </citation>
    <scope>NUCLEOTIDE SEQUENCE</scope>
    <source>
        <strain evidence="8">BICM</strain>
    </source>
</reference>
<dbReference type="PANTHER" id="PTHR19858">
    <property type="entry name" value="WD40 REPEAT PROTEIN"/>
    <property type="match status" value="1"/>
</dbReference>
<comment type="caution">
    <text evidence="8">The sequence shown here is derived from an EMBL/GenBank/DDBJ whole genome shotgun (WGS) entry which is preliminary data.</text>
</comment>
<dbReference type="InterPro" id="IPR011047">
    <property type="entry name" value="Quinoprotein_ADH-like_sf"/>
</dbReference>
<dbReference type="PANTHER" id="PTHR19858:SF0">
    <property type="entry name" value="PERIODIC TRYPTOPHAN PROTEIN 2 HOMOLOG"/>
    <property type="match status" value="1"/>
</dbReference>
<dbReference type="Proteomes" id="UP000717585">
    <property type="component" value="Unassembled WGS sequence"/>
</dbReference>
<dbReference type="EMBL" id="JAHDYR010000006">
    <property type="protein sequence ID" value="KAG9396388.1"/>
    <property type="molecule type" value="Genomic_DNA"/>
</dbReference>
<accession>A0A8J6AX75</accession>
<evidence type="ECO:0000256" key="1">
    <source>
        <dbReference type="ARBA" id="ARBA00004604"/>
    </source>
</evidence>
<keyword evidence="5" id="KW-0539">Nucleus</keyword>
<comment type="similarity">
    <text evidence="2">Belongs to the WD repeat PWP2 family.</text>
</comment>
<dbReference type="AlphaFoldDB" id="A0A8J6AX75"/>
<dbReference type="InterPro" id="IPR019775">
    <property type="entry name" value="WD40_repeat_CS"/>
</dbReference>
<evidence type="ECO:0000259" key="7">
    <source>
        <dbReference type="Pfam" id="PF04003"/>
    </source>
</evidence>
<keyword evidence="4" id="KW-0677">Repeat</keyword>
<dbReference type="SUPFAM" id="SSF50998">
    <property type="entry name" value="Quinoprotein alcohol dehydrogenase-like"/>
    <property type="match status" value="1"/>
</dbReference>
<feature type="repeat" description="WD" evidence="6">
    <location>
        <begin position="450"/>
        <end position="483"/>
    </location>
</feature>
<dbReference type="Pfam" id="PF04003">
    <property type="entry name" value="Utp12"/>
    <property type="match status" value="1"/>
</dbReference>
<dbReference type="CDD" id="cd00200">
    <property type="entry name" value="WD40"/>
    <property type="match status" value="1"/>
</dbReference>
<dbReference type="SUPFAM" id="SSF50978">
    <property type="entry name" value="WD40 repeat-like"/>
    <property type="match status" value="1"/>
</dbReference>
<evidence type="ECO:0000256" key="5">
    <source>
        <dbReference type="ARBA" id="ARBA00023242"/>
    </source>
</evidence>
<evidence type="ECO:0000256" key="6">
    <source>
        <dbReference type="PROSITE-ProRule" id="PRU00221"/>
    </source>
</evidence>
<feature type="repeat" description="WD" evidence="6">
    <location>
        <begin position="492"/>
        <end position="533"/>
    </location>
</feature>
<dbReference type="InterPro" id="IPR007148">
    <property type="entry name" value="SSU_processome_Utp12"/>
</dbReference>
<evidence type="ECO:0000256" key="3">
    <source>
        <dbReference type="ARBA" id="ARBA00022574"/>
    </source>
</evidence>